<keyword evidence="3" id="KW-1185">Reference proteome</keyword>
<organism evidence="2 3">
    <name type="scientific">Autumnicola tepida</name>
    <dbReference type="NCBI Taxonomy" id="3075595"/>
    <lineage>
        <taxon>Bacteria</taxon>
        <taxon>Pseudomonadati</taxon>
        <taxon>Bacteroidota</taxon>
        <taxon>Flavobacteriia</taxon>
        <taxon>Flavobacteriales</taxon>
        <taxon>Flavobacteriaceae</taxon>
        <taxon>Autumnicola</taxon>
    </lineage>
</organism>
<dbReference type="Gene3D" id="3.30.2310.20">
    <property type="entry name" value="RelE-like"/>
    <property type="match status" value="1"/>
</dbReference>
<dbReference type="Pfam" id="PF05016">
    <property type="entry name" value="ParE_toxin"/>
    <property type="match status" value="1"/>
</dbReference>
<sequence length="105" mass="12664">MNFEVIWSKFAEKQLDEIFEYYEKNASERVAIEMVEGLLNEPDRLIKDPFIGQKEVLLKERKILYRYLVFKNYKIIYSVDEKNNLIKIADIFATKQKPNKLERLD</sequence>
<keyword evidence="1" id="KW-1277">Toxin-antitoxin system</keyword>
<dbReference type="Proteomes" id="UP001262889">
    <property type="component" value="Unassembled WGS sequence"/>
</dbReference>
<dbReference type="InterPro" id="IPR035093">
    <property type="entry name" value="RelE/ParE_toxin_dom_sf"/>
</dbReference>
<dbReference type="SUPFAM" id="SSF143011">
    <property type="entry name" value="RelE-like"/>
    <property type="match status" value="1"/>
</dbReference>
<evidence type="ECO:0000313" key="3">
    <source>
        <dbReference type="Proteomes" id="UP001262889"/>
    </source>
</evidence>
<reference evidence="2 3" key="1">
    <citation type="submission" date="2023-09" db="EMBL/GenBank/DDBJ databases">
        <authorList>
            <person name="Rey-Velasco X."/>
        </authorList>
    </citation>
    <scope>NUCLEOTIDE SEQUENCE [LARGE SCALE GENOMIC DNA]</scope>
    <source>
        <strain evidence="2 3">F363</strain>
    </source>
</reference>
<comment type="caution">
    <text evidence="2">The sequence shown here is derived from an EMBL/GenBank/DDBJ whole genome shotgun (WGS) entry which is preliminary data.</text>
</comment>
<dbReference type="EMBL" id="JAVRHQ010000007">
    <property type="protein sequence ID" value="MDT0642728.1"/>
    <property type="molecule type" value="Genomic_DNA"/>
</dbReference>
<protein>
    <submittedName>
        <fullName evidence="2">Type II toxin-antitoxin system RelE/ParE family toxin</fullName>
    </submittedName>
</protein>
<accession>A0ABU3C8R1</accession>
<evidence type="ECO:0000256" key="1">
    <source>
        <dbReference type="ARBA" id="ARBA00022649"/>
    </source>
</evidence>
<name>A0ABU3C8R1_9FLAO</name>
<gene>
    <name evidence="2" type="ORF">RM553_07765</name>
</gene>
<dbReference type="RefSeq" id="WP_311534358.1">
    <property type="nucleotide sequence ID" value="NZ_JAVRHQ010000007.1"/>
</dbReference>
<dbReference type="InterPro" id="IPR007712">
    <property type="entry name" value="RelE/ParE_toxin"/>
</dbReference>
<evidence type="ECO:0000313" key="2">
    <source>
        <dbReference type="EMBL" id="MDT0642728.1"/>
    </source>
</evidence>
<proteinExistence type="predicted"/>